<accession>A0A2S9YSH4</accession>
<evidence type="ECO:0000313" key="1">
    <source>
        <dbReference type="EMBL" id="PRQ08051.1"/>
    </source>
</evidence>
<comment type="caution">
    <text evidence="1">The sequence shown here is derived from an EMBL/GenBank/DDBJ whole genome shotgun (WGS) entry which is preliminary data.</text>
</comment>
<reference evidence="1 2" key="1">
    <citation type="submission" date="2018-03" db="EMBL/GenBank/DDBJ databases">
        <title>Draft Genome Sequences of the Obligatory Marine Myxobacteria Enhygromyxa salina SWB007.</title>
        <authorList>
            <person name="Poehlein A."/>
            <person name="Moghaddam J.A."/>
            <person name="Harms H."/>
            <person name="Alanjari M."/>
            <person name="Koenig G.M."/>
            <person name="Daniel R."/>
            <person name="Schaeberle T.F."/>
        </authorList>
    </citation>
    <scope>NUCLEOTIDE SEQUENCE [LARGE SCALE GENOMIC DNA]</scope>
    <source>
        <strain evidence="1 2">SWB007</strain>
    </source>
</reference>
<organism evidence="1 2">
    <name type="scientific">Enhygromyxa salina</name>
    <dbReference type="NCBI Taxonomy" id="215803"/>
    <lineage>
        <taxon>Bacteria</taxon>
        <taxon>Pseudomonadati</taxon>
        <taxon>Myxococcota</taxon>
        <taxon>Polyangia</taxon>
        <taxon>Nannocystales</taxon>
        <taxon>Nannocystaceae</taxon>
        <taxon>Enhygromyxa</taxon>
    </lineage>
</organism>
<dbReference type="Proteomes" id="UP000238823">
    <property type="component" value="Unassembled WGS sequence"/>
</dbReference>
<sequence length="166" mass="18544">MYSISNGSSSHVSRRFEIWISPEFEMAASPCTQRRVSAGLDVPHAVLNLVDRTAQVLEFVRGDEAPQKVTRSGRVRCSDSAEHLQQRWVLLDERHVLETGAPGVEHQRLRHDVVRLVVGYVTPENLDALVEEFGDLEASELAAEIGSPDSKQPQARVKPRALLRLL</sequence>
<dbReference type="AlphaFoldDB" id="A0A2S9YSH4"/>
<proteinExistence type="predicted"/>
<evidence type="ECO:0000313" key="2">
    <source>
        <dbReference type="Proteomes" id="UP000238823"/>
    </source>
</evidence>
<protein>
    <submittedName>
        <fullName evidence="1">Uncharacterized protein</fullName>
    </submittedName>
</protein>
<dbReference type="EMBL" id="PVNL01000045">
    <property type="protein sequence ID" value="PRQ08051.1"/>
    <property type="molecule type" value="Genomic_DNA"/>
</dbReference>
<name>A0A2S9YSH4_9BACT</name>
<gene>
    <name evidence="1" type="ORF">ENSA7_22050</name>
</gene>